<accession>A0A662YNH4</accession>
<comment type="caution">
    <text evidence="2">The sequence shown here is derived from an EMBL/GenBank/DDBJ whole genome shotgun (WGS) entry which is preliminary data.</text>
</comment>
<keyword evidence="1" id="KW-0472">Membrane</keyword>
<dbReference type="AlphaFoldDB" id="A0A662YNH4"/>
<dbReference type="EMBL" id="SCEB01001255">
    <property type="protein sequence ID" value="RXM97108.1"/>
    <property type="molecule type" value="Genomic_DNA"/>
</dbReference>
<keyword evidence="1" id="KW-1133">Transmembrane helix</keyword>
<gene>
    <name evidence="2" type="ORF">EOD39_14844</name>
</gene>
<evidence type="ECO:0000313" key="2">
    <source>
        <dbReference type="EMBL" id="RXM97108.1"/>
    </source>
</evidence>
<organism evidence="2 3">
    <name type="scientific">Acipenser ruthenus</name>
    <name type="common">Sterlet sturgeon</name>
    <dbReference type="NCBI Taxonomy" id="7906"/>
    <lineage>
        <taxon>Eukaryota</taxon>
        <taxon>Metazoa</taxon>
        <taxon>Chordata</taxon>
        <taxon>Craniata</taxon>
        <taxon>Vertebrata</taxon>
        <taxon>Euteleostomi</taxon>
        <taxon>Actinopterygii</taxon>
        <taxon>Chondrostei</taxon>
        <taxon>Acipenseriformes</taxon>
        <taxon>Acipenseridae</taxon>
        <taxon>Acipenser</taxon>
    </lineage>
</organism>
<proteinExistence type="predicted"/>
<protein>
    <submittedName>
        <fullName evidence="2">Uncharacterized protein</fullName>
    </submittedName>
</protein>
<keyword evidence="1" id="KW-0812">Transmembrane</keyword>
<keyword evidence="3" id="KW-1185">Reference proteome</keyword>
<name>A0A662YNH4_ACIRT</name>
<evidence type="ECO:0000313" key="3">
    <source>
        <dbReference type="Proteomes" id="UP000289886"/>
    </source>
</evidence>
<reference evidence="2 3" key="1">
    <citation type="submission" date="2019-01" db="EMBL/GenBank/DDBJ databases">
        <title>Draft Genome and Complete Hox-Cluster Characterization of the Sterlet Sturgeon (Acipenser ruthenus).</title>
        <authorList>
            <person name="Wei Q."/>
        </authorList>
    </citation>
    <scope>NUCLEOTIDE SEQUENCE [LARGE SCALE GENOMIC DNA]</scope>
    <source>
        <strain evidence="2">WHYD16114868_AA</strain>
        <tissue evidence="2">Blood</tissue>
    </source>
</reference>
<sequence>MLGSLSGALVVWGSHSRALVTVGSLSGALAAEGSLSGALAAQGTLSMVAQDNLFLALGVQDTLSQKAVVERNSLAATAAQGSLSQAVALGTLAMLGYLWGSDAGSIGRSLLGSTGYSPSGSAGLSGRGCGLSSSDSTTTWMTSSHSLSEHRGFYWRHTPSCALTHSSGPGKKELPNLRVYLPACVFGLHFVIYVFLN</sequence>
<evidence type="ECO:0000256" key="1">
    <source>
        <dbReference type="SAM" id="Phobius"/>
    </source>
</evidence>
<dbReference type="Proteomes" id="UP000289886">
    <property type="component" value="Unassembled WGS sequence"/>
</dbReference>
<feature type="transmembrane region" description="Helical" evidence="1">
    <location>
        <begin position="179"/>
        <end position="196"/>
    </location>
</feature>